<reference evidence="10" key="1">
    <citation type="submission" date="2017-02" db="UniProtKB">
        <authorList>
            <consortium name="WormBaseParasite"/>
        </authorList>
    </citation>
    <scope>IDENTIFICATION</scope>
</reference>
<keyword evidence="3" id="KW-0732">Signal</keyword>
<evidence type="ECO:0000256" key="4">
    <source>
        <dbReference type="ARBA" id="ARBA00022989"/>
    </source>
</evidence>
<feature type="transmembrane region" description="Helical" evidence="7">
    <location>
        <begin position="241"/>
        <end position="258"/>
    </location>
</feature>
<dbReference type="PANTHER" id="PTHR43220">
    <property type="match status" value="1"/>
</dbReference>
<evidence type="ECO:0000256" key="1">
    <source>
        <dbReference type="ARBA" id="ARBA00004141"/>
    </source>
</evidence>
<comment type="subcellular location">
    <subcellularLocation>
        <location evidence="1">Membrane</location>
        <topology evidence="1">Multi-pass membrane protein</topology>
    </subcellularLocation>
</comment>
<feature type="transmembrane region" description="Helical" evidence="7">
    <location>
        <begin position="7"/>
        <end position="25"/>
    </location>
</feature>
<evidence type="ECO:0000256" key="5">
    <source>
        <dbReference type="ARBA" id="ARBA00023136"/>
    </source>
</evidence>
<keyword evidence="4 7" id="KW-1133">Transmembrane helix</keyword>
<accession>A0A0R3RM97</accession>
<sequence>MLRHLGGLLLIFTISTFVLILTWSLRPELLPSTTHHKPNWYFPKTIADFNVLINYFSKYREKHFVYLLLLFSFAYLYKQSFAIPGSFAMNILAGALFGCWKAMLLICPLTAIGASCCYLLSLWFAKPVIEYFFSDQLQRLRYEVVQNRYRLFSFLLCARLFPLTPHWLLNVCLPLLNIPLSNFALSILIGLIPYNLLCVQAGSVLSDLNDFSEVFSLATTAQLTGLAVIVFLFGKITKKRACYPVSVVGFISVLGIITM</sequence>
<dbReference type="WBParaSite" id="EEL_0000260701-mRNA-1">
    <property type="protein sequence ID" value="EEL_0000260701-mRNA-1"/>
    <property type="gene ID" value="EEL_0000260701"/>
</dbReference>
<evidence type="ECO:0000256" key="7">
    <source>
        <dbReference type="SAM" id="Phobius"/>
    </source>
</evidence>
<dbReference type="Pfam" id="PF09335">
    <property type="entry name" value="VTT_dom"/>
    <property type="match status" value="1"/>
</dbReference>
<name>A0A0R3RM97_9BILA</name>
<evidence type="ECO:0000259" key="8">
    <source>
        <dbReference type="Pfam" id="PF09335"/>
    </source>
</evidence>
<keyword evidence="2 7" id="KW-0812">Transmembrane</keyword>
<feature type="domain" description="VTT" evidence="8">
    <location>
        <begin position="83"/>
        <end position="203"/>
    </location>
</feature>
<dbReference type="STRING" id="1147741.A0A0R3RM97"/>
<dbReference type="AlphaFoldDB" id="A0A0R3RM97"/>
<evidence type="ECO:0000256" key="2">
    <source>
        <dbReference type="ARBA" id="ARBA00022692"/>
    </source>
</evidence>
<protein>
    <submittedName>
        <fullName evidence="10">Transmembrane protein 41A</fullName>
    </submittedName>
</protein>
<dbReference type="Proteomes" id="UP000050640">
    <property type="component" value="Unplaced"/>
</dbReference>
<feature type="transmembrane region" description="Helical" evidence="7">
    <location>
        <begin position="183"/>
        <end position="202"/>
    </location>
</feature>
<dbReference type="InterPro" id="IPR045014">
    <property type="entry name" value="TM41A/B"/>
</dbReference>
<dbReference type="PANTHER" id="PTHR43220:SF21">
    <property type="entry name" value="TRANSMEMBRANE PROTEIN 41A"/>
    <property type="match status" value="1"/>
</dbReference>
<comment type="similarity">
    <text evidence="6">Belongs to the TMEM41 family.</text>
</comment>
<proteinExistence type="inferred from homology"/>
<feature type="transmembrane region" description="Helical" evidence="7">
    <location>
        <begin position="214"/>
        <end position="234"/>
    </location>
</feature>
<feature type="transmembrane region" description="Helical" evidence="7">
    <location>
        <begin position="64"/>
        <end position="81"/>
    </location>
</feature>
<evidence type="ECO:0000256" key="6">
    <source>
        <dbReference type="ARBA" id="ARBA00025797"/>
    </source>
</evidence>
<feature type="transmembrane region" description="Helical" evidence="7">
    <location>
        <begin position="102"/>
        <end position="125"/>
    </location>
</feature>
<evidence type="ECO:0000313" key="10">
    <source>
        <dbReference type="WBParaSite" id="EEL_0000260701-mRNA-1"/>
    </source>
</evidence>
<keyword evidence="5 7" id="KW-0472">Membrane</keyword>
<organism evidence="9 10">
    <name type="scientific">Elaeophora elaphi</name>
    <dbReference type="NCBI Taxonomy" id="1147741"/>
    <lineage>
        <taxon>Eukaryota</taxon>
        <taxon>Metazoa</taxon>
        <taxon>Ecdysozoa</taxon>
        <taxon>Nematoda</taxon>
        <taxon>Chromadorea</taxon>
        <taxon>Rhabditida</taxon>
        <taxon>Spirurina</taxon>
        <taxon>Spiruromorpha</taxon>
        <taxon>Filarioidea</taxon>
        <taxon>Onchocercidae</taxon>
        <taxon>Elaeophora</taxon>
    </lineage>
</organism>
<evidence type="ECO:0000256" key="3">
    <source>
        <dbReference type="ARBA" id="ARBA00022729"/>
    </source>
</evidence>
<dbReference type="GO" id="GO:0016020">
    <property type="term" value="C:membrane"/>
    <property type="evidence" value="ECO:0007669"/>
    <property type="project" value="UniProtKB-SubCell"/>
</dbReference>
<keyword evidence="9" id="KW-1185">Reference proteome</keyword>
<dbReference type="InterPro" id="IPR032816">
    <property type="entry name" value="VTT_dom"/>
</dbReference>
<evidence type="ECO:0000313" key="9">
    <source>
        <dbReference type="Proteomes" id="UP000050640"/>
    </source>
</evidence>